<evidence type="ECO:0000313" key="5">
    <source>
        <dbReference type="EMBL" id="KAK7882074.1"/>
    </source>
</evidence>
<reference evidence="6" key="1">
    <citation type="submission" date="2024-04" db="EMBL/GenBank/DDBJ databases">
        <title>Salinicola lusitanus LLJ914,a marine bacterium isolated from the Okinawa Trough.</title>
        <authorList>
            <person name="Li J."/>
        </authorList>
    </citation>
    <scope>NUCLEOTIDE SEQUENCE [LARGE SCALE GENOMIC DNA]</scope>
</reference>
<gene>
    <name evidence="5" type="ORF">WMY93_028248</name>
</gene>
<evidence type="ECO:0000256" key="4">
    <source>
        <dbReference type="SAM" id="Coils"/>
    </source>
</evidence>
<dbReference type="GO" id="GO:0043005">
    <property type="term" value="C:neuron projection"/>
    <property type="evidence" value="ECO:0007669"/>
    <property type="project" value="TreeGrafter"/>
</dbReference>
<name>A0AAW0MRX2_9GOBI</name>
<sequence length="206" mass="23262">MATASLVPPQLADQDDVCNQSLETAPSCGMTSAISYCILKTSLWSDRCHITTTKHGAKLHICANGRRFPPVSRTMAKEPLAEAGLYFDELNKLRVLEPEVSHSTSELKEECKDFVDKIGQFQKTVGGLIELMDQLAKEVETEKMKAIGARNLLKSVAKQREAQQQQLQALITEKKMQLERYRIEYEALSKVEAEQNEFIDQFILQK</sequence>
<evidence type="ECO:0008006" key="7">
    <source>
        <dbReference type="Google" id="ProtNLM"/>
    </source>
</evidence>
<proteinExistence type="predicted"/>
<evidence type="ECO:0000256" key="1">
    <source>
        <dbReference type="ARBA" id="ARBA00004138"/>
    </source>
</evidence>
<keyword evidence="6" id="KW-1185">Reference proteome</keyword>
<dbReference type="Pfam" id="PF14931">
    <property type="entry name" value="IFT20"/>
    <property type="match status" value="1"/>
</dbReference>
<protein>
    <recommendedName>
        <fullName evidence="7">Intraflagellar transport 20</fullName>
    </recommendedName>
</protein>
<accession>A0AAW0MRX2</accession>
<dbReference type="AlphaFoldDB" id="A0AAW0MRX2"/>
<dbReference type="GO" id="GO:0030990">
    <property type="term" value="C:intraciliary transport particle"/>
    <property type="evidence" value="ECO:0007669"/>
    <property type="project" value="TreeGrafter"/>
</dbReference>
<dbReference type="PANTHER" id="PTHR31978:SF1">
    <property type="entry name" value="INTRAFLAGELLAR TRANSPORT PROTEIN 20 HOMOLOG"/>
    <property type="match status" value="1"/>
</dbReference>
<dbReference type="Proteomes" id="UP001460270">
    <property type="component" value="Unassembled WGS sequence"/>
</dbReference>
<dbReference type="InterPro" id="IPR028172">
    <property type="entry name" value="FT20"/>
</dbReference>
<evidence type="ECO:0000313" key="6">
    <source>
        <dbReference type="Proteomes" id="UP001460270"/>
    </source>
</evidence>
<dbReference type="GO" id="GO:0005813">
    <property type="term" value="C:centrosome"/>
    <property type="evidence" value="ECO:0007669"/>
    <property type="project" value="TreeGrafter"/>
</dbReference>
<feature type="coiled-coil region" evidence="4">
    <location>
        <begin position="153"/>
        <end position="191"/>
    </location>
</feature>
<dbReference type="GO" id="GO:0060271">
    <property type="term" value="P:cilium assembly"/>
    <property type="evidence" value="ECO:0007669"/>
    <property type="project" value="TreeGrafter"/>
</dbReference>
<keyword evidence="2 4" id="KW-0175">Coiled coil</keyword>
<comment type="subcellular location">
    <subcellularLocation>
        <location evidence="1">Cell projection</location>
        <location evidence="1">Cilium</location>
    </subcellularLocation>
</comment>
<comment type="caution">
    <text evidence="5">The sequence shown here is derived from an EMBL/GenBank/DDBJ whole genome shotgun (WGS) entry which is preliminary data.</text>
</comment>
<evidence type="ECO:0000256" key="3">
    <source>
        <dbReference type="ARBA" id="ARBA00023273"/>
    </source>
</evidence>
<dbReference type="PANTHER" id="PTHR31978">
    <property type="entry name" value="INTRAFLAGELLAR TRANSPORT PROTEIN 20 HOMOLOG"/>
    <property type="match status" value="1"/>
</dbReference>
<keyword evidence="3" id="KW-0966">Cell projection</keyword>
<dbReference type="GO" id="GO:0061512">
    <property type="term" value="P:protein localization to cilium"/>
    <property type="evidence" value="ECO:0007669"/>
    <property type="project" value="TreeGrafter"/>
</dbReference>
<dbReference type="EMBL" id="JBBPFD010000021">
    <property type="protein sequence ID" value="KAK7882074.1"/>
    <property type="molecule type" value="Genomic_DNA"/>
</dbReference>
<dbReference type="GO" id="GO:0097730">
    <property type="term" value="C:non-motile cilium"/>
    <property type="evidence" value="ECO:0007669"/>
    <property type="project" value="TreeGrafter"/>
</dbReference>
<dbReference type="GO" id="GO:0036064">
    <property type="term" value="C:ciliary basal body"/>
    <property type="evidence" value="ECO:0007669"/>
    <property type="project" value="TreeGrafter"/>
</dbReference>
<evidence type="ECO:0000256" key="2">
    <source>
        <dbReference type="ARBA" id="ARBA00023054"/>
    </source>
</evidence>
<organism evidence="5 6">
    <name type="scientific">Mugilogobius chulae</name>
    <name type="common">yellowstripe goby</name>
    <dbReference type="NCBI Taxonomy" id="88201"/>
    <lineage>
        <taxon>Eukaryota</taxon>
        <taxon>Metazoa</taxon>
        <taxon>Chordata</taxon>
        <taxon>Craniata</taxon>
        <taxon>Vertebrata</taxon>
        <taxon>Euteleostomi</taxon>
        <taxon>Actinopterygii</taxon>
        <taxon>Neopterygii</taxon>
        <taxon>Teleostei</taxon>
        <taxon>Neoteleostei</taxon>
        <taxon>Acanthomorphata</taxon>
        <taxon>Gobiaria</taxon>
        <taxon>Gobiiformes</taxon>
        <taxon>Gobioidei</taxon>
        <taxon>Gobiidae</taxon>
        <taxon>Gobionellinae</taxon>
        <taxon>Mugilogobius</taxon>
    </lineage>
</organism>
<dbReference type="GO" id="GO:0005737">
    <property type="term" value="C:cytoplasm"/>
    <property type="evidence" value="ECO:0007669"/>
    <property type="project" value="TreeGrafter"/>
</dbReference>
<dbReference type="GO" id="GO:0097546">
    <property type="term" value="C:ciliary base"/>
    <property type="evidence" value="ECO:0007669"/>
    <property type="project" value="TreeGrafter"/>
</dbReference>